<name>A0A0A9AVV5_ARUDO</name>
<evidence type="ECO:0000256" key="1">
    <source>
        <dbReference type="SAM" id="Phobius"/>
    </source>
</evidence>
<sequence>MAPTAPDRRSGRRRTTAKARFLFLWSVHSTFAAFSSAFVRRDKAFKPNRSGALLASERSPGLALLSTSC</sequence>
<proteinExistence type="predicted"/>
<protein>
    <submittedName>
        <fullName evidence="2">Uncharacterized protein</fullName>
    </submittedName>
</protein>
<dbReference type="EMBL" id="GBRH01243897">
    <property type="protein sequence ID" value="JAD53998.1"/>
    <property type="molecule type" value="Transcribed_RNA"/>
</dbReference>
<keyword evidence="1" id="KW-0472">Membrane</keyword>
<evidence type="ECO:0000313" key="2">
    <source>
        <dbReference type="EMBL" id="JAD53998.1"/>
    </source>
</evidence>
<keyword evidence="1" id="KW-1133">Transmembrane helix</keyword>
<feature type="transmembrane region" description="Helical" evidence="1">
    <location>
        <begin position="21"/>
        <end position="39"/>
    </location>
</feature>
<organism evidence="2">
    <name type="scientific">Arundo donax</name>
    <name type="common">Giant reed</name>
    <name type="synonym">Donax arundinaceus</name>
    <dbReference type="NCBI Taxonomy" id="35708"/>
    <lineage>
        <taxon>Eukaryota</taxon>
        <taxon>Viridiplantae</taxon>
        <taxon>Streptophyta</taxon>
        <taxon>Embryophyta</taxon>
        <taxon>Tracheophyta</taxon>
        <taxon>Spermatophyta</taxon>
        <taxon>Magnoliopsida</taxon>
        <taxon>Liliopsida</taxon>
        <taxon>Poales</taxon>
        <taxon>Poaceae</taxon>
        <taxon>PACMAD clade</taxon>
        <taxon>Arundinoideae</taxon>
        <taxon>Arundineae</taxon>
        <taxon>Arundo</taxon>
    </lineage>
</organism>
<reference evidence="2" key="1">
    <citation type="submission" date="2014-09" db="EMBL/GenBank/DDBJ databases">
        <authorList>
            <person name="Magalhaes I.L.F."/>
            <person name="Oliveira U."/>
            <person name="Santos F.R."/>
            <person name="Vidigal T.H.D.A."/>
            <person name="Brescovit A.D."/>
            <person name="Santos A.J."/>
        </authorList>
    </citation>
    <scope>NUCLEOTIDE SEQUENCE</scope>
    <source>
        <tissue evidence="2">Shoot tissue taken approximately 20 cm above the soil surface</tissue>
    </source>
</reference>
<keyword evidence="1" id="KW-0812">Transmembrane</keyword>
<reference evidence="2" key="2">
    <citation type="journal article" date="2015" name="Data Brief">
        <title>Shoot transcriptome of the giant reed, Arundo donax.</title>
        <authorList>
            <person name="Barrero R.A."/>
            <person name="Guerrero F.D."/>
            <person name="Moolhuijzen P."/>
            <person name="Goolsby J.A."/>
            <person name="Tidwell J."/>
            <person name="Bellgard S.E."/>
            <person name="Bellgard M.I."/>
        </authorList>
    </citation>
    <scope>NUCLEOTIDE SEQUENCE</scope>
    <source>
        <tissue evidence="2">Shoot tissue taken approximately 20 cm above the soil surface</tissue>
    </source>
</reference>
<dbReference type="AlphaFoldDB" id="A0A0A9AVV5"/>
<accession>A0A0A9AVV5</accession>